<keyword evidence="6" id="KW-1185">Reference proteome</keyword>
<dbReference type="PANTHER" id="PTHR24273:SF32">
    <property type="entry name" value="HYALIN"/>
    <property type="match status" value="1"/>
</dbReference>
<reference evidence="5 6" key="1">
    <citation type="submission" date="2016-02" db="EMBL/GenBank/DDBJ databases">
        <title>Ulvibacter sp. LPB0005, isolated from Thais luteostoma.</title>
        <authorList>
            <person name="Shin S.-K."/>
            <person name="Yi H."/>
        </authorList>
    </citation>
    <scope>NUCLEOTIDE SEQUENCE [LARGE SCALE GENOMIC DNA]</scope>
    <source>
        <strain evidence="5 6">LPB0005</strain>
    </source>
</reference>
<dbReference type="InterPro" id="IPR013783">
    <property type="entry name" value="Ig-like_fold"/>
</dbReference>
<dbReference type="PROSITE" id="PS50825">
    <property type="entry name" value="HYR"/>
    <property type="match status" value="1"/>
</dbReference>
<evidence type="ECO:0000256" key="3">
    <source>
        <dbReference type="SAM" id="SignalP"/>
    </source>
</evidence>
<name>A0A167KBE3_9FLAO</name>
<organism evidence="5 6">
    <name type="scientific">Cochleicola gelatinilyticus</name>
    <dbReference type="NCBI Taxonomy" id="1763537"/>
    <lineage>
        <taxon>Bacteria</taxon>
        <taxon>Pseudomonadati</taxon>
        <taxon>Bacteroidota</taxon>
        <taxon>Flavobacteriia</taxon>
        <taxon>Flavobacteriales</taxon>
        <taxon>Flavobacteriaceae</taxon>
        <taxon>Cochleicola</taxon>
    </lineage>
</organism>
<dbReference type="PANTHER" id="PTHR24273">
    <property type="entry name" value="FI04643P-RELATED"/>
    <property type="match status" value="1"/>
</dbReference>
<evidence type="ECO:0000313" key="5">
    <source>
        <dbReference type="EMBL" id="OAB81690.1"/>
    </source>
</evidence>
<comment type="caution">
    <text evidence="5">The sequence shown here is derived from an EMBL/GenBank/DDBJ whole genome shotgun (WGS) entry which is preliminary data.</text>
</comment>
<dbReference type="Pfam" id="PF02494">
    <property type="entry name" value="HYR"/>
    <property type="match status" value="1"/>
</dbReference>
<evidence type="ECO:0000256" key="2">
    <source>
        <dbReference type="ARBA" id="ARBA00022737"/>
    </source>
</evidence>
<evidence type="ECO:0000313" key="6">
    <source>
        <dbReference type="Proteomes" id="UP000077013"/>
    </source>
</evidence>
<keyword evidence="1 3" id="KW-0732">Signal</keyword>
<protein>
    <recommendedName>
        <fullName evidence="4">HYR domain-containing protein</fullName>
    </recommendedName>
</protein>
<dbReference type="Proteomes" id="UP000077013">
    <property type="component" value="Unassembled WGS sequence"/>
</dbReference>
<feature type="signal peptide" evidence="3">
    <location>
        <begin position="1"/>
        <end position="18"/>
    </location>
</feature>
<proteinExistence type="predicted"/>
<dbReference type="InterPro" id="IPR026444">
    <property type="entry name" value="Secre_tail"/>
</dbReference>
<feature type="domain" description="HYR" evidence="4">
    <location>
        <begin position="218"/>
        <end position="302"/>
    </location>
</feature>
<sequence length="463" mass="49281">MKYIFTLLLVMAVTLVNGQILNETFDDSAGFTTSSPFFSDGGFDYFGLAIVNDYNGGDIPSGLKEYTGFDGGFLTGMDLDAEGEAIPFVVTWTGLDISGATDLSFTGQFAEFFDDPGDIDAADYIRVEYQIDGGGYQNLIAFEGADFTSGSSNGNFREDTNFDGEGDGTILTGAAQAFVKAIAGTGNTMDLRMTISLDSGDEDFAVDSFMINDGTGGTDTIPPTLTCPANMSMDNDAGLCEAVITFNNATATDNSDPNPVVTQTEGPMSGEAFPVGVTTVTFMATDQSGNSSTCSFTVTVNDVESPSIDCQDQNIILENSQMYAVPNYVGDGIISVTDNCSDSLTILQIPTQGTVVGGGVTEIIIRATDSNGNMFECSFNLNVDNTLNVEENTLNIISMYPNPATDRVTISSEVEHVEIYTITGRVVLKTKQNSFNVRSLPSGIYLVRITTETGSVVKRLIIE</sequence>
<evidence type="ECO:0000256" key="1">
    <source>
        <dbReference type="ARBA" id="ARBA00022729"/>
    </source>
</evidence>
<dbReference type="InterPro" id="IPR003410">
    <property type="entry name" value="HYR_dom"/>
</dbReference>
<evidence type="ECO:0000259" key="4">
    <source>
        <dbReference type="PROSITE" id="PS50825"/>
    </source>
</evidence>
<dbReference type="STRING" id="1763537.ULVI_00760"/>
<dbReference type="RefSeq" id="WP_197463460.1">
    <property type="nucleotide sequence ID" value="NZ_LRXL01000004.1"/>
</dbReference>
<gene>
    <name evidence="5" type="ORF">ULVI_00760</name>
</gene>
<feature type="chain" id="PRO_5007889314" description="HYR domain-containing protein" evidence="3">
    <location>
        <begin position="19"/>
        <end position="463"/>
    </location>
</feature>
<dbReference type="EMBL" id="LRXL01000004">
    <property type="protein sequence ID" value="OAB81690.1"/>
    <property type="molecule type" value="Genomic_DNA"/>
</dbReference>
<dbReference type="Pfam" id="PF18962">
    <property type="entry name" value="Por_Secre_tail"/>
    <property type="match status" value="1"/>
</dbReference>
<dbReference type="NCBIfam" id="TIGR04183">
    <property type="entry name" value="Por_Secre_tail"/>
    <property type="match status" value="1"/>
</dbReference>
<dbReference type="AlphaFoldDB" id="A0A167KBE3"/>
<dbReference type="Gene3D" id="2.60.40.10">
    <property type="entry name" value="Immunoglobulins"/>
    <property type="match status" value="1"/>
</dbReference>
<accession>A0A167KBE3</accession>
<keyword evidence="2" id="KW-0677">Repeat</keyword>